<dbReference type="PANTHER" id="PTHR42690:SF1">
    <property type="entry name" value="THREONINE SYNTHASE-LIKE 2"/>
    <property type="match status" value="1"/>
</dbReference>
<dbReference type="PANTHER" id="PTHR42690">
    <property type="entry name" value="THREONINE SYNTHASE FAMILY MEMBER"/>
    <property type="match status" value="1"/>
</dbReference>
<protein>
    <recommendedName>
        <fullName evidence="3">Threonine synthase N-terminal domain-containing protein</fullName>
    </recommendedName>
</protein>
<reference evidence="4" key="1">
    <citation type="journal article" date="2014" name="Front. Microbiol.">
        <title>High frequency of phylogenetically diverse reductive dehalogenase-homologous genes in deep subseafloor sedimentary metagenomes.</title>
        <authorList>
            <person name="Kawai M."/>
            <person name="Futagami T."/>
            <person name="Toyoda A."/>
            <person name="Takaki Y."/>
            <person name="Nishi S."/>
            <person name="Hori S."/>
            <person name="Arai W."/>
            <person name="Tsubouchi T."/>
            <person name="Morono Y."/>
            <person name="Uchiyama I."/>
            <person name="Ito T."/>
            <person name="Fujiyama A."/>
            <person name="Inagaki F."/>
            <person name="Takami H."/>
        </authorList>
    </citation>
    <scope>NUCLEOTIDE SEQUENCE</scope>
    <source>
        <strain evidence="4">Expedition CK06-06</strain>
    </source>
</reference>
<dbReference type="InterPro" id="IPR037158">
    <property type="entry name" value="Thr_synth_N_sf"/>
</dbReference>
<dbReference type="Pfam" id="PF14821">
    <property type="entry name" value="Thr_synth_N"/>
    <property type="match status" value="1"/>
</dbReference>
<dbReference type="InterPro" id="IPR000634">
    <property type="entry name" value="Ser/Thr_deHydtase_PyrdxlP-BS"/>
</dbReference>
<accession>X1TKV0</accession>
<proteinExistence type="predicted"/>
<dbReference type="SUPFAM" id="SSF53686">
    <property type="entry name" value="Tryptophan synthase beta subunit-like PLP-dependent enzymes"/>
    <property type="match status" value="1"/>
</dbReference>
<name>X1TKV0_9ZZZZ</name>
<gene>
    <name evidence="4" type="ORF">S12H4_48660</name>
</gene>
<feature type="non-terminal residue" evidence="4">
    <location>
        <position position="178"/>
    </location>
</feature>
<dbReference type="InterPro" id="IPR051166">
    <property type="entry name" value="Threonine_Synthase"/>
</dbReference>
<organism evidence="4">
    <name type="scientific">marine sediment metagenome</name>
    <dbReference type="NCBI Taxonomy" id="412755"/>
    <lineage>
        <taxon>unclassified sequences</taxon>
        <taxon>metagenomes</taxon>
        <taxon>ecological metagenomes</taxon>
    </lineage>
</organism>
<sequence length="178" mass="19322">MKYISTRGGVEAVAFQDAVLMGLADDGGLLIPESIPDARTRLAGWRGLSYADLAFEVLRLFADDIPAEDLKDLVGRTYGRAFQPEPAPTVRLGDLHVLELWHGPTLSFKDVALQFLGNLFEHILGRRGGGLNILGATSGDTGSAAIHGVRGRRGIHIFIMHPRGRVSPIQERQMTAVL</sequence>
<keyword evidence="2" id="KW-0663">Pyridoxal phosphate</keyword>
<evidence type="ECO:0000256" key="2">
    <source>
        <dbReference type="ARBA" id="ARBA00022898"/>
    </source>
</evidence>
<dbReference type="InterPro" id="IPR029144">
    <property type="entry name" value="Thr_synth_N"/>
</dbReference>
<evidence type="ECO:0000313" key="4">
    <source>
        <dbReference type="EMBL" id="GAJ05904.1"/>
    </source>
</evidence>
<dbReference type="GO" id="GO:0030170">
    <property type="term" value="F:pyridoxal phosphate binding"/>
    <property type="evidence" value="ECO:0007669"/>
    <property type="project" value="InterPro"/>
</dbReference>
<dbReference type="InterPro" id="IPR036052">
    <property type="entry name" value="TrpB-like_PALP_sf"/>
</dbReference>
<dbReference type="PROSITE" id="PS00165">
    <property type="entry name" value="DEHYDRATASE_SER_THR"/>
    <property type="match status" value="1"/>
</dbReference>
<feature type="domain" description="Threonine synthase N-terminal" evidence="3">
    <location>
        <begin position="2"/>
        <end position="78"/>
    </location>
</feature>
<dbReference type="AlphaFoldDB" id="X1TKV0"/>
<evidence type="ECO:0000259" key="3">
    <source>
        <dbReference type="Pfam" id="PF14821"/>
    </source>
</evidence>
<dbReference type="Gene3D" id="3.90.1380.10">
    <property type="entry name" value="Threonine synthase, N-terminal domain"/>
    <property type="match status" value="1"/>
</dbReference>
<comment type="caution">
    <text evidence="4">The sequence shown here is derived from an EMBL/GenBank/DDBJ whole genome shotgun (WGS) entry which is preliminary data.</text>
</comment>
<dbReference type="EMBL" id="BARW01030436">
    <property type="protein sequence ID" value="GAJ05904.1"/>
    <property type="molecule type" value="Genomic_DNA"/>
</dbReference>
<evidence type="ECO:0000256" key="1">
    <source>
        <dbReference type="ARBA" id="ARBA00001933"/>
    </source>
</evidence>
<comment type="cofactor">
    <cofactor evidence="1">
        <name>pyridoxal 5'-phosphate</name>
        <dbReference type="ChEBI" id="CHEBI:597326"/>
    </cofactor>
</comment>
<dbReference type="GO" id="GO:0006520">
    <property type="term" value="P:amino acid metabolic process"/>
    <property type="evidence" value="ECO:0007669"/>
    <property type="project" value="InterPro"/>
</dbReference>
<dbReference type="Gene3D" id="3.40.50.1100">
    <property type="match status" value="2"/>
</dbReference>